<sequence length="186" mass="19903">MMGNGGVVRGMAEDDWVTRPKVERVELEGSLRRIRSSAGNGGVAIPMFSHYEDQLRVGDGITAEVGVVAAEAELGGRGKAARRGEGAVEKKQENAAGRGFLAARQRKKTKKRGGGLGEIFLMDTEPKARRAWHEEGDNSDFLGDRSDGAVLDPTVGRAAATELRSHGPSTHNDDDDNKDSDGGFEQ</sequence>
<feature type="region of interest" description="Disordered" evidence="1">
    <location>
        <begin position="133"/>
        <end position="186"/>
    </location>
</feature>
<evidence type="ECO:0000313" key="3">
    <source>
        <dbReference type="Proteomes" id="UP000059680"/>
    </source>
</evidence>
<dbReference type="InParanoid" id="A0A0P0XLG3"/>
<gene>
    <name evidence="2" type="ordered locus">Os09g0331500</name>
    <name evidence="2" type="ORF">OSNPB_090331500</name>
</gene>
<feature type="compositionally biased region" description="Acidic residues" evidence="1">
    <location>
        <begin position="173"/>
        <end position="186"/>
    </location>
</feature>
<keyword evidence="3" id="KW-1185">Reference proteome</keyword>
<dbReference type="PaxDb" id="39947-A0A0P0XLG3"/>
<evidence type="ECO:0000313" key="2">
    <source>
        <dbReference type="EMBL" id="BAT07525.1"/>
    </source>
</evidence>
<dbReference type="AlphaFoldDB" id="A0A0P0XLG3"/>
<reference evidence="2 3" key="3">
    <citation type="journal article" date="2013" name="Rice">
        <title>Improvement of the Oryza sativa Nipponbare reference genome using next generation sequence and optical map data.</title>
        <authorList>
            <person name="Kawahara Y."/>
            <person name="de la Bastide M."/>
            <person name="Hamilton J.P."/>
            <person name="Kanamori H."/>
            <person name="McCombie W.R."/>
            <person name="Ouyang S."/>
            <person name="Schwartz D.C."/>
            <person name="Tanaka T."/>
            <person name="Wu J."/>
            <person name="Zhou S."/>
            <person name="Childs K.L."/>
            <person name="Davidson R.M."/>
            <person name="Lin H."/>
            <person name="Quesada-Ocampo L."/>
            <person name="Vaillancourt B."/>
            <person name="Sakai H."/>
            <person name="Lee S.S."/>
            <person name="Kim J."/>
            <person name="Numa H."/>
            <person name="Itoh T."/>
            <person name="Buell C.R."/>
            <person name="Matsumoto T."/>
        </authorList>
    </citation>
    <scope>NUCLEOTIDE SEQUENCE [LARGE SCALE GENOMIC DNA]</scope>
    <source>
        <strain evidence="3">cv. Nipponbare</strain>
    </source>
</reference>
<reference evidence="3" key="1">
    <citation type="journal article" date="2005" name="Nature">
        <title>The map-based sequence of the rice genome.</title>
        <authorList>
            <consortium name="International rice genome sequencing project (IRGSP)"/>
            <person name="Matsumoto T."/>
            <person name="Wu J."/>
            <person name="Kanamori H."/>
            <person name="Katayose Y."/>
            <person name="Fujisawa M."/>
            <person name="Namiki N."/>
            <person name="Mizuno H."/>
            <person name="Yamamoto K."/>
            <person name="Antonio B.A."/>
            <person name="Baba T."/>
            <person name="Sakata K."/>
            <person name="Nagamura Y."/>
            <person name="Aoki H."/>
            <person name="Arikawa K."/>
            <person name="Arita K."/>
            <person name="Bito T."/>
            <person name="Chiden Y."/>
            <person name="Fujitsuka N."/>
            <person name="Fukunaka R."/>
            <person name="Hamada M."/>
            <person name="Harada C."/>
            <person name="Hayashi A."/>
            <person name="Hijishita S."/>
            <person name="Honda M."/>
            <person name="Hosokawa S."/>
            <person name="Ichikawa Y."/>
            <person name="Idonuma A."/>
            <person name="Iijima M."/>
            <person name="Ikeda M."/>
            <person name="Ikeno M."/>
            <person name="Ito K."/>
            <person name="Ito S."/>
            <person name="Ito T."/>
            <person name="Ito Y."/>
            <person name="Ito Y."/>
            <person name="Iwabuchi A."/>
            <person name="Kamiya K."/>
            <person name="Karasawa W."/>
            <person name="Kurita K."/>
            <person name="Katagiri S."/>
            <person name="Kikuta A."/>
            <person name="Kobayashi H."/>
            <person name="Kobayashi N."/>
            <person name="Machita K."/>
            <person name="Maehara T."/>
            <person name="Masukawa M."/>
            <person name="Mizubayashi T."/>
            <person name="Mukai Y."/>
            <person name="Nagasaki H."/>
            <person name="Nagata Y."/>
            <person name="Naito S."/>
            <person name="Nakashima M."/>
            <person name="Nakama Y."/>
            <person name="Nakamichi Y."/>
            <person name="Nakamura M."/>
            <person name="Meguro A."/>
            <person name="Negishi M."/>
            <person name="Ohta I."/>
            <person name="Ohta T."/>
            <person name="Okamoto M."/>
            <person name="Ono N."/>
            <person name="Saji S."/>
            <person name="Sakaguchi M."/>
            <person name="Sakai K."/>
            <person name="Shibata M."/>
            <person name="Shimokawa T."/>
            <person name="Song J."/>
            <person name="Takazaki Y."/>
            <person name="Terasawa K."/>
            <person name="Tsugane M."/>
            <person name="Tsuji K."/>
            <person name="Ueda S."/>
            <person name="Waki K."/>
            <person name="Yamagata H."/>
            <person name="Yamamoto M."/>
            <person name="Yamamoto S."/>
            <person name="Yamane H."/>
            <person name="Yoshiki S."/>
            <person name="Yoshihara R."/>
            <person name="Yukawa K."/>
            <person name="Zhong H."/>
            <person name="Yano M."/>
            <person name="Yuan Q."/>
            <person name="Ouyang S."/>
            <person name="Liu J."/>
            <person name="Jones K.M."/>
            <person name="Gansberger K."/>
            <person name="Moffat K."/>
            <person name="Hill J."/>
            <person name="Bera J."/>
            <person name="Fadrosh D."/>
            <person name="Jin S."/>
            <person name="Johri S."/>
            <person name="Kim M."/>
            <person name="Overton L."/>
            <person name="Reardon M."/>
            <person name="Tsitrin T."/>
            <person name="Vuong H."/>
            <person name="Weaver B."/>
            <person name="Ciecko A."/>
            <person name="Tallon L."/>
            <person name="Jackson J."/>
            <person name="Pai G."/>
            <person name="Aken S.V."/>
            <person name="Utterback T."/>
            <person name="Reidmuller S."/>
            <person name="Feldblyum T."/>
            <person name="Hsiao J."/>
            <person name="Zismann V."/>
            <person name="Iobst S."/>
            <person name="de Vazeille A.R."/>
            <person name="Buell C.R."/>
            <person name="Ying K."/>
            <person name="Li Y."/>
            <person name="Lu T."/>
            <person name="Huang Y."/>
            <person name="Zhao Q."/>
            <person name="Feng Q."/>
            <person name="Zhang L."/>
            <person name="Zhu J."/>
            <person name="Weng Q."/>
            <person name="Mu J."/>
            <person name="Lu Y."/>
            <person name="Fan D."/>
            <person name="Liu Y."/>
            <person name="Guan J."/>
            <person name="Zhang Y."/>
            <person name="Yu S."/>
            <person name="Liu X."/>
            <person name="Zhang Y."/>
            <person name="Hong G."/>
            <person name="Han B."/>
            <person name="Choisne N."/>
            <person name="Demange N."/>
            <person name="Orjeda G."/>
            <person name="Samain S."/>
            <person name="Cattolico L."/>
            <person name="Pelletier E."/>
            <person name="Couloux A."/>
            <person name="Segurens B."/>
            <person name="Wincker P."/>
            <person name="D'Hont A."/>
            <person name="Scarpelli C."/>
            <person name="Weissenbach J."/>
            <person name="Salanoubat M."/>
            <person name="Quetier F."/>
            <person name="Yu Y."/>
            <person name="Kim H.R."/>
            <person name="Rambo T."/>
            <person name="Currie J."/>
            <person name="Collura K."/>
            <person name="Luo M."/>
            <person name="Yang T."/>
            <person name="Ammiraju J.S.S."/>
            <person name="Engler F."/>
            <person name="Soderlund C."/>
            <person name="Wing R.A."/>
            <person name="Palmer L.E."/>
            <person name="de la Bastide M."/>
            <person name="Spiegel L."/>
            <person name="Nascimento L."/>
            <person name="Zutavern T."/>
            <person name="O'Shaughnessy A."/>
            <person name="Dike S."/>
            <person name="Dedhia N."/>
            <person name="Preston R."/>
            <person name="Balija V."/>
            <person name="McCombie W.R."/>
            <person name="Chow T."/>
            <person name="Chen H."/>
            <person name="Chung M."/>
            <person name="Chen C."/>
            <person name="Shaw J."/>
            <person name="Wu H."/>
            <person name="Hsiao K."/>
            <person name="Chao Y."/>
            <person name="Chu M."/>
            <person name="Cheng C."/>
            <person name="Hour A."/>
            <person name="Lee P."/>
            <person name="Lin S."/>
            <person name="Lin Y."/>
            <person name="Liou J."/>
            <person name="Liu S."/>
            <person name="Hsing Y."/>
            <person name="Raghuvanshi S."/>
            <person name="Mohanty A."/>
            <person name="Bharti A.K."/>
            <person name="Gaur A."/>
            <person name="Gupta V."/>
            <person name="Kumar D."/>
            <person name="Ravi V."/>
            <person name="Vij S."/>
            <person name="Kapur A."/>
            <person name="Khurana P."/>
            <person name="Khurana P."/>
            <person name="Khurana J.P."/>
            <person name="Tyagi A.K."/>
            <person name="Gaikwad K."/>
            <person name="Singh A."/>
            <person name="Dalal V."/>
            <person name="Srivastava S."/>
            <person name="Dixit A."/>
            <person name="Pal A.K."/>
            <person name="Ghazi I.A."/>
            <person name="Yadav M."/>
            <person name="Pandit A."/>
            <person name="Bhargava A."/>
            <person name="Sureshbabu K."/>
            <person name="Batra K."/>
            <person name="Sharma T.R."/>
            <person name="Mohapatra T."/>
            <person name="Singh N.K."/>
            <person name="Messing J."/>
            <person name="Nelson A.B."/>
            <person name="Fuks G."/>
            <person name="Kavchok S."/>
            <person name="Keizer G."/>
            <person name="Linton E."/>
            <person name="Llaca V."/>
            <person name="Song R."/>
            <person name="Tanyolac B."/>
            <person name="Young S."/>
            <person name="Ho-Il K."/>
            <person name="Hahn J.H."/>
            <person name="Sangsakoo G."/>
            <person name="Vanavichit A."/>
            <person name="de Mattos Luiz.A.T."/>
            <person name="Zimmer P.D."/>
            <person name="Malone G."/>
            <person name="Dellagostin O."/>
            <person name="de Oliveira A.C."/>
            <person name="Bevan M."/>
            <person name="Bancroft I."/>
            <person name="Minx P."/>
            <person name="Cordum H."/>
            <person name="Wilson R."/>
            <person name="Cheng Z."/>
            <person name="Jin W."/>
            <person name="Jiang J."/>
            <person name="Leong S.A."/>
            <person name="Iwama H."/>
            <person name="Gojobori T."/>
            <person name="Itoh T."/>
            <person name="Niimura Y."/>
            <person name="Fujii Y."/>
            <person name="Habara T."/>
            <person name="Sakai H."/>
            <person name="Sato Y."/>
            <person name="Wilson G."/>
            <person name="Kumar K."/>
            <person name="McCouch S."/>
            <person name="Juretic N."/>
            <person name="Hoen D."/>
            <person name="Wright S."/>
            <person name="Bruskiewich R."/>
            <person name="Bureau T."/>
            <person name="Miyao A."/>
            <person name="Hirochika H."/>
            <person name="Nishikawa T."/>
            <person name="Kadowaki K."/>
            <person name="Sugiura M."/>
            <person name="Burr B."/>
            <person name="Sasaki T."/>
        </authorList>
    </citation>
    <scope>NUCLEOTIDE SEQUENCE [LARGE SCALE GENOMIC DNA]</scope>
    <source>
        <strain evidence="3">cv. Nipponbare</strain>
    </source>
</reference>
<dbReference type="EMBL" id="AP014965">
    <property type="protein sequence ID" value="BAT07525.1"/>
    <property type="molecule type" value="Genomic_DNA"/>
</dbReference>
<reference evidence="2 3" key="2">
    <citation type="journal article" date="2013" name="Plant Cell Physiol.">
        <title>Rice Annotation Project Database (RAP-DB): an integrative and interactive database for rice genomics.</title>
        <authorList>
            <person name="Sakai H."/>
            <person name="Lee S.S."/>
            <person name="Tanaka T."/>
            <person name="Numa H."/>
            <person name="Kim J."/>
            <person name="Kawahara Y."/>
            <person name="Wakimoto H."/>
            <person name="Yang C.C."/>
            <person name="Iwamoto M."/>
            <person name="Abe T."/>
            <person name="Yamada Y."/>
            <person name="Muto A."/>
            <person name="Inokuchi H."/>
            <person name="Ikemura T."/>
            <person name="Matsumoto T."/>
            <person name="Sasaki T."/>
            <person name="Itoh T."/>
        </authorList>
    </citation>
    <scope>NUCLEOTIDE SEQUENCE [LARGE SCALE GENOMIC DNA]</scope>
    <source>
        <strain evidence="3">cv. Nipponbare</strain>
    </source>
</reference>
<protein>
    <submittedName>
        <fullName evidence="2">Os09g0331500 protein</fullName>
    </submittedName>
</protein>
<feature type="compositionally biased region" description="Basic and acidic residues" evidence="1">
    <location>
        <begin position="133"/>
        <end position="147"/>
    </location>
</feature>
<dbReference type="SMR" id="A0A0P0XLG3"/>
<proteinExistence type="predicted"/>
<evidence type="ECO:0000256" key="1">
    <source>
        <dbReference type="SAM" id="MobiDB-lite"/>
    </source>
</evidence>
<accession>A0A0P0XLG3</accession>
<name>A0A0P0XLG3_ORYSJ</name>
<organism evidence="2 3">
    <name type="scientific">Oryza sativa subsp. japonica</name>
    <name type="common">Rice</name>
    <dbReference type="NCBI Taxonomy" id="39947"/>
    <lineage>
        <taxon>Eukaryota</taxon>
        <taxon>Viridiplantae</taxon>
        <taxon>Streptophyta</taxon>
        <taxon>Embryophyta</taxon>
        <taxon>Tracheophyta</taxon>
        <taxon>Spermatophyta</taxon>
        <taxon>Magnoliopsida</taxon>
        <taxon>Liliopsida</taxon>
        <taxon>Poales</taxon>
        <taxon>Poaceae</taxon>
        <taxon>BOP clade</taxon>
        <taxon>Oryzoideae</taxon>
        <taxon>Oryzeae</taxon>
        <taxon>Oryzinae</taxon>
        <taxon>Oryza</taxon>
        <taxon>Oryza sativa</taxon>
    </lineage>
</organism>
<dbReference type="Proteomes" id="UP000059680">
    <property type="component" value="Chromosome 9"/>
</dbReference>